<keyword evidence="3" id="KW-1185">Reference proteome</keyword>
<proteinExistence type="predicted"/>
<reference evidence="2 3" key="1">
    <citation type="submission" date="2020-08" db="EMBL/GenBank/DDBJ databases">
        <title>Genome sequence of Thermomonas carbonis KCTC 42013T.</title>
        <authorList>
            <person name="Hyun D.-W."/>
            <person name="Bae J.-W."/>
        </authorList>
    </citation>
    <scope>NUCLEOTIDE SEQUENCE [LARGE SCALE GENOMIC DNA]</scope>
    <source>
        <strain evidence="2 3">KCTC 42013</strain>
    </source>
</reference>
<feature type="transmembrane region" description="Helical" evidence="1">
    <location>
        <begin position="78"/>
        <end position="104"/>
    </location>
</feature>
<organism evidence="2 3">
    <name type="scientific">Thermomonas carbonis</name>
    <dbReference type="NCBI Taxonomy" id="1463158"/>
    <lineage>
        <taxon>Bacteria</taxon>
        <taxon>Pseudomonadati</taxon>
        <taxon>Pseudomonadota</taxon>
        <taxon>Gammaproteobacteria</taxon>
        <taxon>Lysobacterales</taxon>
        <taxon>Lysobacteraceae</taxon>
        <taxon>Thermomonas</taxon>
    </lineage>
</organism>
<feature type="transmembrane region" description="Helical" evidence="1">
    <location>
        <begin position="40"/>
        <end position="58"/>
    </location>
</feature>
<gene>
    <name evidence="2" type="ORF">H9L16_04675</name>
</gene>
<dbReference type="RefSeq" id="WP_187553398.1">
    <property type="nucleotide sequence ID" value="NZ_BMZL01000001.1"/>
</dbReference>
<protein>
    <submittedName>
        <fullName evidence="2">Uncharacterized protein</fullName>
    </submittedName>
</protein>
<evidence type="ECO:0000256" key="1">
    <source>
        <dbReference type="SAM" id="Phobius"/>
    </source>
</evidence>
<sequence>MSAPRIAAGITFASTLALAPAWMMLALLGGNGLNTEQGNVLVGGVGGCLLVALLAAPWSALRMTRALQLKMPDPLAAIAGIGASMLAAVLMLALATGVLLGVLAG</sequence>
<feature type="transmembrane region" description="Helical" evidence="1">
    <location>
        <begin position="6"/>
        <end position="28"/>
    </location>
</feature>
<dbReference type="Proteomes" id="UP000515804">
    <property type="component" value="Chromosome"/>
</dbReference>
<keyword evidence="1" id="KW-1133">Transmembrane helix</keyword>
<evidence type="ECO:0000313" key="3">
    <source>
        <dbReference type="Proteomes" id="UP000515804"/>
    </source>
</evidence>
<accession>A0A7G9SSQ8</accession>
<name>A0A7G9SSQ8_9GAMM</name>
<keyword evidence="1" id="KW-0812">Transmembrane</keyword>
<evidence type="ECO:0000313" key="2">
    <source>
        <dbReference type="EMBL" id="QNN70883.1"/>
    </source>
</evidence>
<keyword evidence="1" id="KW-0472">Membrane</keyword>
<dbReference type="EMBL" id="CP060719">
    <property type="protein sequence ID" value="QNN70883.1"/>
    <property type="molecule type" value="Genomic_DNA"/>
</dbReference>
<dbReference type="AlphaFoldDB" id="A0A7G9SSQ8"/>
<dbReference type="KEGG" id="tcn:H9L16_04675"/>